<evidence type="ECO:0000256" key="5">
    <source>
        <dbReference type="ARBA" id="ARBA00022741"/>
    </source>
</evidence>
<evidence type="ECO:0000256" key="4">
    <source>
        <dbReference type="ARBA" id="ARBA00022723"/>
    </source>
</evidence>
<dbReference type="Proteomes" id="UP001168552">
    <property type="component" value="Unassembled WGS sequence"/>
</dbReference>
<dbReference type="InterPro" id="IPR001206">
    <property type="entry name" value="Diacylglycerol_kinase_cat_dom"/>
</dbReference>
<dbReference type="PANTHER" id="PTHR12358">
    <property type="entry name" value="SPHINGOSINE KINASE"/>
    <property type="match status" value="1"/>
</dbReference>
<dbReference type="GO" id="GO:0016301">
    <property type="term" value="F:kinase activity"/>
    <property type="evidence" value="ECO:0007669"/>
    <property type="project" value="UniProtKB-KW"/>
</dbReference>
<reference evidence="13" key="1">
    <citation type="submission" date="2023-06" db="EMBL/GenBank/DDBJ databases">
        <title>Cytophagales bacterium Strain LB-30, isolated from soil.</title>
        <authorList>
            <person name="Liu B."/>
        </authorList>
    </citation>
    <scope>NUCLEOTIDE SEQUENCE</scope>
    <source>
        <strain evidence="13">LB-30</strain>
    </source>
</reference>
<keyword evidence="14" id="KW-1185">Reference proteome</keyword>
<feature type="domain" description="DAGKc" evidence="12">
    <location>
        <begin position="3"/>
        <end position="133"/>
    </location>
</feature>
<evidence type="ECO:0000256" key="10">
    <source>
        <dbReference type="ARBA" id="ARBA00023209"/>
    </source>
</evidence>
<keyword evidence="8" id="KW-0460">Magnesium</keyword>
<dbReference type="Gene3D" id="3.40.50.10330">
    <property type="entry name" value="Probable inorganic polyphosphate/atp-NAD kinase, domain 1"/>
    <property type="match status" value="1"/>
</dbReference>
<dbReference type="InterPro" id="IPR016064">
    <property type="entry name" value="NAD/diacylglycerol_kinase_sf"/>
</dbReference>
<keyword evidence="2" id="KW-0444">Lipid biosynthesis</keyword>
<dbReference type="Gene3D" id="2.60.200.40">
    <property type="match status" value="1"/>
</dbReference>
<keyword evidence="4" id="KW-0479">Metal-binding</keyword>
<dbReference type="EMBL" id="JAUHJS010000010">
    <property type="protein sequence ID" value="MDN4166987.1"/>
    <property type="molecule type" value="Genomic_DNA"/>
</dbReference>
<keyword evidence="11" id="KW-1208">Phospholipid metabolism</keyword>
<keyword evidence="7" id="KW-0067">ATP-binding</keyword>
<evidence type="ECO:0000259" key="12">
    <source>
        <dbReference type="PROSITE" id="PS50146"/>
    </source>
</evidence>
<evidence type="ECO:0000256" key="2">
    <source>
        <dbReference type="ARBA" id="ARBA00022516"/>
    </source>
</evidence>
<accession>A0ABT8F943</accession>
<gene>
    <name evidence="13" type="ORF">QWY31_15860</name>
</gene>
<evidence type="ECO:0000256" key="6">
    <source>
        <dbReference type="ARBA" id="ARBA00022777"/>
    </source>
</evidence>
<evidence type="ECO:0000256" key="11">
    <source>
        <dbReference type="ARBA" id="ARBA00023264"/>
    </source>
</evidence>
<comment type="caution">
    <text evidence="13">The sequence shown here is derived from an EMBL/GenBank/DDBJ whole genome shotgun (WGS) entry which is preliminary data.</text>
</comment>
<dbReference type="SMART" id="SM00046">
    <property type="entry name" value="DAGKc"/>
    <property type="match status" value="1"/>
</dbReference>
<dbReference type="InterPro" id="IPR005218">
    <property type="entry name" value="Diacylglycerol/lipid_kinase"/>
</dbReference>
<dbReference type="InterPro" id="IPR050187">
    <property type="entry name" value="Lipid_Phosphate_FormReg"/>
</dbReference>
<organism evidence="13 14">
    <name type="scientific">Shiella aurantiaca</name>
    <dbReference type="NCBI Taxonomy" id="3058365"/>
    <lineage>
        <taxon>Bacteria</taxon>
        <taxon>Pseudomonadati</taxon>
        <taxon>Bacteroidota</taxon>
        <taxon>Cytophagia</taxon>
        <taxon>Cytophagales</taxon>
        <taxon>Shiellaceae</taxon>
        <taxon>Shiella</taxon>
    </lineage>
</organism>
<keyword evidence="6 13" id="KW-0418">Kinase</keyword>
<comment type="cofactor">
    <cofactor evidence="1">
        <name>Mg(2+)</name>
        <dbReference type="ChEBI" id="CHEBI:18420"/>
    </cofactor>
</comment>
<protein>
    <submittedName>
        <fullName evidence="13">Diacylglycerol kinase family lipid kinase</fullName>
    </submittedName>
</protein>
<keyword evidence="10" id="KW-0594">Phospholipid biosynthesis</keyword>
<dbReference type="InterPro" id="IPR045540">
    <property type="entry name" value="YegS/DAGK_C"/>
</dbReference>
<keyword evidence="9" id="KW-0443">Lipid metabolism</keyword>
<dbReference type="Pfam" id="PF00781">
    <property type="entry name" value="DAGK_cat"/>
    <property type="match status" value="1"/>
</dbReference>
<sequence>MAPKKKNILFIINPIAGTKSKEKLPSLIYSQLHHHKFDYTIIYSKRPGHAHKLAQKGIIKGYEVIVAVGGDGTVNEVASALMHNPVPMAIIPHGSGNGLARHLGIPMDSKKAIGLLNEMKVRTIDAGLANGNPFFCTTGIGFDAHIGKLFAQAESRGFKTYVNGVLKEFLSYRPLTYSLKVSKEMRSQKAFLITLANAGQWGNNAYISPEADIQDGLLDLCIMKPFRFYHALALAYRMFSRSMHKSNLVQIERVKKVRIESEGADCYHFDGEHRELKGPLKIKSVPACLQVVVA</sequence>
<dbReference type="InterPro" id="IPR017438">
    <property type="entry name" value="ATP-NAD_kinase_N"/>
</dbReference>
<dbReference type="PANTHER" id="PTHR12358:SF106">
    <property type="entry name" value="LIPID KINASE YEGS"/>
    <property type="match status" value="1"/>
</dbReference>
<proteinExistence type="predicted"/>
<dbReference type="SUPFAM" id="SSF111331">
    <property type="entry name" value="NAD kinase/diacylglycerol kinase-like"/>
    <property type="match status" value="1"/>
</dbReference>
<dbReference type="Pfam" id="PF19279">
    <property type="entry name" value="YegS_C"/>
    <property type="match status" value="1"/>
</dbReference>
<keyword evidence="3" id="KW-0808">Transferase</keyword>
<dbReference type="NCBIfam" id="TIGR00147">
    <property type="entry name" value="YegS/Rv2252/BmrU family lipid kinase"/>
    <property type="match status" value="1"/>
</dbReference>
<name>A0ABT8F943_9BACT</name>
<keyword evidence="5" id="KW-0547">Nucleotide-binding</keyword>
<evidence type="ECO:0000256" key="7">
    <source>
        <dbReference type="ARBA" id="ARBA00022840"/>
    </source>
</evidence>
<evidence type="ECO:0000256" key="9">
    <source>
        <dbReference type="ARBA" id="ARBA00023098"/>
    </source>
</evidence>
<evidence type="ECO:0000313" key="13">
    <source>
        <dbReference type="EMBL" id="MDN4166987.1"/>
    </source>
</evidence>
<dbReference type="RefSeq" id="WP_320005525.1">
    <property type="nucleotide sequence ID" value="NZ_JAUHJS010000010.1"/>
</dbReference>
<evidence type="ECO:0000256" key="8">
    <source>
        <dbReference type="ARBA" id="ARBA00022842"/>
    </source>
</evidence>
<evidence type="ECO:0000256" key="3">
    <source>
        <dbReference type="ARBA" id="ARBA00022679"/>
    </source>
</evidence>
<evidence type="ECO:0000313" key="14">
    <source>
        <dbReference type="Proteomes" id="UP001168552"/>
    </source>
</evidence>
<evidence type="ECO:0000256" key="1">
    <source>
        <dbReference type="ARBA" id="ARBA00001946"/>
    </source>
</evidence>
<dbReference type="PROSITE" id="PS50146">
    <property type="entry name" value="DAGK"/>
    <property type="match status" value="1"/>
</dbReference>